<keyword evidence="1" id="KW-0812">Transmembrane</keyword>
<dbReference type="GO" id="GO:0010468">
    <property type="term" value="P:regulation of gene expression"/>
    <property type="evidence" value="ECO:0007669"/>
    <property type="project" value="InterPro"/>
</dbReference>
<feature type="transmembrane region" description="Helical" evidence="1">
    <location>
        <begin position="183"/>
        <end position="199"/>
    </location>
</feature>
<dbReference type="AlphaFoldDB" id="A0A9Q2CWH9"/>
<dbReference type="Proteomes" id="UP000579136">
    <property type="component" value="Unassembled WGS sequence"/>
</dbReference>
<dbReference type="PIRSF" id="PIRSF038991">
    <property type="entry name" value="Protein_AbrB"/>
    <property type="match status" value="1"/>
</dbReference>
<feature type="transmembrane region" description="Helical" evidence="1">
    <location>
        <begin position="57"/>
        <end position="76"/>
    </location>
</feature>
<sequence length="350" mass="38925">MRIVKLFSLIIFIILVANILQLIDLPLSYLFGSMIGTLIFIRVIDNDIWFPKILSNSGVFIMGIQIGTSLTLPAIIKMTEDWYNIVIITLFTIGLALLLSIPFRKLTNTTVETAVFASVPGALSQMILMAEENKNANLLLVSLTQTSRIIFIVTLVPIITHFFPEDSVGNLPDVLNISEIKNPYIILVPVTGYILYMLLRKIKFPAALLLGPIFVTIVWNLTTEITFTLDNFLIAFAQILFGIRIGLQITTLMKELSLKDILAIIIQNVGLILGTFVIVSVYIIFTSHEFTSLFLSAAPGGLAQIIIIAMESGGDIAMISSYHIFRIFFIILVVVPIVAKFLTDRELKKS</sequence>
<dbReference type="PANTHER" id="PTHR38457">
    <property type="entry name" value="REGULATOR ABRB-RELATED"/>
    <property type="match status" value="1"/>
</dbReference>
<evidence type="ECO:0000313" key="3">
    <source>
        <dbReference type="Proteomes" id="UP000579136"/>
    </source>
</evidence>
<dbReference type="PANTHER" id="PTHR38457:SF1">
    <property type="entry name" value="REGULATOR ABRB-RELATED"/>
    <property type="match status" value="1"/>
</dbReference>
<feature type="transmembrane region" description="Helical" evidence="1">
    <location>
        <begin position="206"/>
        <end position="226"/>
    </location>
</feature>
<dbReference type="NCBIfam" id="TIGR03082">
    <property type="entry name" value="Gneg_AbrB_dup"/>
    <property type="match status" value="2"/>
</dbReference>
<dbReference type="EMBL" id="JACHHF010000001">
    <property type="protein sequence ID" value="MBB5175341.1"/>
    <property type="molecule type" value="Genomic_DNA"/>
</dbReference>
<feature type="transmembrane region" description="Helical" evidence="1">
    <location>
        <begin position="261"/>
        <end position="285"/>
    </location>
</feature>
<keyword evidence="1" id="KW-0472">Membrane</keyword>
<comment type="caution">
    <text evidence="2">The sequence shown here is derived from an EMBL/GenBank/DDBJ whole genome shotgun (WGS) entry which is preliminary data.</text>
</comment>
<feature type="transmembrane region" description="Helical" evidence="1">
    <location>
        <begin position="322"/>
        <end position="342"/>
    </location>
</feature>
<name>A0A9Q2CWH9_9STAP</name>
<protein>
    <recommendedName>
        <fullName evidence="4">AbrB family transcriptional regulator</fullName>
    </recommendedName>
</protein>
<feature type="transmembrane region" description="Helical" evidence="1">
    <location>
        <begin position="291"/>
        <end position="310"/>
    </location>
</feature>
<dbReference type="InterPro" id="IPR007820">
    <property type="entry name" value="AbrB_fam"/>
</dbReference>
<evidence type="ECO:0008006" key="4">
    <source>
        <dbReference type="Google" id="ProtNLM"/>
    </source>
</evidence>
<feature type="transmembrane region" description="Helical" evidence="1">
    <location>
        <begin position="138"/>
        <end position="163"/>
    </location>
</feature>
<accession>A0A9Q2CWH9</accession>
<evidence type="ECO:0000256" key="1">
    <source>
        <dbReference type="SAM" id="Phobius"/>
    </source>
</evidence>
<feature type="transmembrane region" description="Helical" evidence="1">
    <location>
        <begin position="82"/>
        <end position="101"/>
    </location>
</feature>
<organism evidence="2 3">
    <name type="scientific">Nosocomiicoccus ampullae</name>
    <dbReference type="NCBI Taxonomy" id="489910"/>
    <lineage>
        <taxon>Bacteria</taxon>
        <taxon>Bacillati</taxon>
        <taxon>Bacillota</taxon>
        <taxon>Bacilli</taxon>
        <taxon>Bacillales</taxon>
        <taxon>Staphylococcaceae</taxon>
        <taxon>Nosocomiicoccus</taxon>
    </lineage>
</organism>
<proteinExistence type="predicted"/>
<dbReference type="GO" id="GO:0016020">
    <property type="term" value="C:membrane"/>
    <property type="evidence" value="ECO:0007669"/>
    <property type="project" value="InterPro"/>
</dbReference>
<gene>
    <name evidence="2" type="ORF">HNQ45_000199</name>
</gene>
<evidence type="ECO:0000313" key="2">
    <source>
        <dbReference type="EMBL" id="MBB5175341.1"/>
    </source>
</evidence>
<dbReference type="InterPro" id="IPR017516">
    <property type="entry name" value="AbrB_dup"/>
</dbReference>
<dbReference type="Pfam" id="PF05145">
    <property type="entry name" value="AbrB"/>
    <property type="match status" value="1"/>
</dbReference>
<reference evidence="2 3" key="1">
    <citation type="submission" date="2020-08" db="EMBL/GenBank/DDBJ databases">
        <title>Genomic Encyclopedia of Type Strains, Phase IV (KMG-IV): sequencing the most valuable type-strain genomes for metagenomic binning, comparative biology and taxonomic classification.</title>
        <authorList>
            <person name="Goeker M."/>
        </authorList>
    </citation>
    <scope>NUCLEOTIDE SEQUENCE [LARGE SCALE GENOMIC DNA]</scope>
    <source>
        <strain evidence="2 3">DSM 19163</strain>
    </source>
</reference>
<keyword evidence="3" id="KW-1185">Reference proteome</keyword>
<keyword evidence="1" id="KW-1133">Transmembrane helix</keyword>
<dbReference type="RefSeq" id="WP_183672769.1">
    <property type="nucleotide sequence ID" value="NZ_CBCRYX010000003.1"/>
</dbReference>
<feature type="transmembrane region" description="Helical" evidence="1">
    <location>
        <begin position="7"/>
        <end position="23"/>
    </location>
</feature>